<evidence type="ECO:0000313" key="2">
    <source>
        <dbReference type="Proteomes" id="UP001319200"/>
    </source>
</evidence>
<protein>
    <submittedName>
        <fullName evidence="1">1,4-beta-xylanase</fullName>
    </submittedName>
</protein>
<accession>A0AAP2GNT8</accession>
<dbReference type="InterPro" id="IPR017853">
    <property type="entry name" value="GH"/>
</dbReference>
<name>A0AAP2GNT8_9BACT</name>
<dbReference type="Gene3D" id="3.20.20.80">
    <property type="entry name" value="Glycosidases"/>
    <property type="match status" value="1"/>
</dbReference>
<dbReference type="SUPFAM" id="SSF51445">
    <property type="entry name" value="(Trans)glycosidases"/>
    <property type="match status" value="1"/>
</dbReference>
<evidence type="ECO:0000313" key="1">
    <source>
        <dbReference type="EMBL" id="MBT1698363.1"/>
    </source>
</evidence>
<reference evidence="1 2" key="1">
    <citation type="submission" date="2021-05" db="EMBL/GenBank/DDBJ databases">
        <title>A Polyphasic approach of four new species of the genus Ohtaekwangia: Ohtaekwangia histidinii sp. nov., Ohtaekwangia cretensis sp. nov., Ohtaekwangia indiensis sp. nov., Ohtaekwangia reichenbachii sp. nov. from diverse environment.</title>
        <authorList>
            <person name="Octaviana S."/>
        </authorList>
    </citation>
    <scope>NUCLEOTIDE SEQUENCE [LARGE SCALE GENOMIC DNA]</scope>
    <source>
        <strain evidence="1 2">PWU4</strain>
    </source>
</reference>
<organism evidence="1 2">
    <name type="scientific">Chryseosolibacter histidini</name>
    <dbReference type="NCBI Taxonomy" id="2782349"/>
    <lineage>
        <taxon>Bacteria</taxon>
        <taxon>Pseudomonadati</taxon>
        <taxon>Bacteroidota</taxon>
        <taxon>Cytophagia</taxon>
        <taxon>Cytophagales</taxon>
        <taxon>Chryseotaleaceae</taxon>
        <taxon>Chryseosolibacter</taxon>
    </lineage>
</organism>
<gene>
    <name evidence="1" type="ORF">KK083_15845</name>
</gene>
<proteinExistence type="predicted"/>
<comment type="caution">
    <text evidence="1">The sequence shown here is derived from an EMBL/GenBank/DDBJ whole genome shotgun (WGS) entry which is preliminary data.</text>
</comment>
<sequence length="364" mass="42217">MSTSKVNGEPALAGEQWTIQRINDWYAEKGWLLGCNYAPSSAVNQLEMWEADSFDSLTIDRELGWAEGLGFNSIRVFLHHLLWEHDAEGLKQRMETFLTLADKHCIGVMFVLFDSVWNPFPEPGKREYKIGVHNSGWLQSPGIEILKDSRKHDQLEGYVKGVIGHFANDRRIHVWDLFNEPCNTNGSSYGAYEPKNKADLSLALLKKTFTWAREVNPSQPLTAGVWIGEWTDDKIKALDRYMLESSDVITFHNYESPEEMERRIRILQRFNRPILCTEYMARGFNNTFESILPVFRKHNVSGYNWGLVAGKTQTSYPWDSWTVTYDGEPSLWFHDIFRADGTPYREEEIHYLSQFKNRGSRQSI</sequence>
<dbReference type="EMBL" id="JAHESF010000014">
    <property type="protein sequence ID" value="MBT1698363.1"/>
    <property type="molecule type" value="Genomic_DNA"/>
</dbReference>
<keyword evidence="2" id="KW-1185">Reference proteome</keyword>
<dbReference type="Proteomes" id="UP001319200">
    <property type="component" value="Unassembled WGS sequence"/>
</dbReference>
<dbReference type="AlphaFoldDB" id="A0AAP2GNT8"/>
<dbReference type="RefSeq" id="WP_254164440.1">
    <property type="nucleotide sequence ID" value="NZ_JAHESF010000014.1"/>
</dbReference>